<dbReference type="PANTHER" id="PTHR30521">
    <property type="entry name" value="DEFERROCHELATASE/PEROXIDASE"/>
    <property type="match status" value="1"/>
</dbReference>
<evidence type="ECO:0000256" key="1">
    <source>
        <dbReference type="ARBA" id="ARBA00004196"/>
    </source>
</evidence>
<dbReference type="InterPro" id="IPR048328">
    <property type="entry name" value="Dyp_perox_C"/>
</dbReference>
<feature type="domain" description="Dyp-type peroxidase N-terminal" evidence="16">
    <location>
        <begin position="52"/>
        <end position="203"/>
    </location>
</feature>
<dbReference type="InterPro" id="IPR006314">
    <property type="entry name" value="Dyp_peroxidase"/>
</dbReference>
<dbReference type="AlphaFoldDB" id="A0A1I4Q3H6"/>
<dbReference type="OrthoDB" id="9781066at2"/>
<evidence type="ECO:0000256" key="11">
    <source>
        <dbReference type="ARBA" id="ARBA00033775"/>
    </source>
</evidence>
<dbReference type="GO" id="GO:0020037">
    <property type="term" value="F:heme binding"/>
    <property type="evidence" value="ECO:0007669"/>
    <property type="project" value="InterPro"/>
</dbReference>
<evidence type="ECO:0000313" key="19">
    <source>
        <dbReference type="Proteomes" id="UP000199048"/>
    </source>
</evidence>
<evidence type="ECO:0000259" key="17">
    <source>
        <dbReference type="Pfam" id="PF20628"/>
    </source>
</evidence>
<sequence length="414" mass="44697">MTDLSFPNLTRRHLLGGLGATAFAGRAHAEDETPTAATAGTLAVQPFHGPHQAGIITPQPAAALYVAFDVLAERRADLAPLMRTLTERLAFLTRGGAVPETHPQLPPRDSGILGPTVLSDNLTATVSVGASLFDYRFGLARARPRHLGPMERFSNDALDPAQCHGDLLIQFCSNTAETNIHALRDVIKATPGLLAPRWKVEGFLPPHVVKTMGADTVRNMLGFKDGTANLDARDPRVMDRYVWVGQNHGEPAWAVGGSYQVVRIIRTLVERWDRTPLGEQEAIIGRHKGSGAPLRQSHERDTPDYAADPNGEAVSLAAHIRLANPRLPGTEDNLILRRSYNYSRGITAAGQLDMGLLFVCYQADLTAGFITVQNRLSGEGLEEYIRPIGGGYFFALPGVADPENTLGEGLLAAT</sequence>
<evidence type="ECO:0000256" key="14">
    <source>
        <dbReference type="PIRSR" id="PIRSR606313-2"/>
    </source>
</evidence>
<feature type="binding site" evidence="13">
    <location>
        <begin position="324"/>
        <end position="326"/>
    </location>
    <ligand>
        <name>heme b</name>
        <dbReference type="ChEBI" id="CHEBI:60344"/>
    </ligand>
</feature>
<protein>
    <recommendedName>
        <fullName evidence="10 15">Deferrochelatase</fullName>
        <ecNumber evidence="15">1.11.1.-</ecNumber>
    </recommendedName>
    <alternativeName>
        <fullName evidence="11 15">Peroxidase EfeB</fullName>
    </alternativeName>
</protein>
<dbReference type="GO" id="GO:0030313">
    <property type="term" value="C:cell envelope"/>
    <property type="evidence" value="ECO:0007669"/>
    <property type="project" value="UniProtKB-SubCell"/>
</dbReference>
<keyword evidence="6" id="KW-0732">Signal</keyword>
<dbReference type="Proteomes" id="UP000199048">
    <property type="component" value="Unassembled WGS sequence"/>
</dbReference>
<evidence type="ECO:0000256" key="7">
    <source>
        <dbReference type="ARBA" id="ARBA00023002"/>
    </source>
</evidence>
<evidence type="ECO:0000259" key="16">
    <source>
        <dbReference type="Pfam" id="PF04261"/>
    </source>
</evidence>
<dbReference type="RefSeq" id="WP_092044207.1">
    <property type="nucleotide sequence ID" value="NZ_FOTK01000028.1"/>
</dbReference>
<evidence type="ECO:0000256" key="3">
    <source>
        <dbReference type="ARBA" id="ARBA00022559"/>
    </source>
</evidence>
<dbReference type="Pfam" id="PF04261">
    <property type="entry name" value="Dyp_perox_N"/>
    <property type="match status" value="1"/>
</dbReference>
<accession>A0A1I4Q3H6</accession>
<dbReference type="Pfam" id="PF20628">
    <property type="entry name" value="Dyp_perox_C"/>
    <property type="match status" value="1"/>
</dbReference>
<evidence type="ECO:0000313" key="18">
    <source>
        <dbReference type="EMBL" id="SFM34587.1"/>
    </source>
</evidence>
<gene>
    <name evidence="18" type="ORF">SAMN05192568_10282</name>
</gene>
<keyword evidence="5 13" id="KW-0479">Metal-binding</keyword>
<evidence type="ECO:0000256" key="12">
    <source>
        <dbReference type="ARBA" id="ARBA00048856"/>
    </source>
</evidence>
<comment type="cofactor">
    <cofactor evidence="13 15">
        <name>heme b</name>
        <dbReference type="ChEBI" id="CHEBI:60344"/>
    </cofactor>
    <text evidence="13 15">Binds 1 heme b (iron(II)-protoporphyrin IX) group non-covalently per subunit.</text>
</comment>
<feature type="binding site" evidence="13">
    <location>
        <position position="337"/>
    </location>
    <ligand>
        <name>heme b</name>
        <dbReference type="ChEBI" id="CHEBI:60344"/>
    </ligand>
</feature>
<feature type="binding site" evidence="14">
    <location>
        <begin position="226"/>
        <end position="228"/>
    </location>
    <ligand>
        <name>protoporphyrin IX</name>
        <dbReference type="ChEBI" id="CHEBI:57306"/>
    </ligand>
</feature>
<feature type="binding site" evidence="14">
    <location>
        <position position="286"/>
    </location>
    <ligand>
        <name>protoporphyrin IX</name>
        <dbReference type="ChEBI" id="CHEBI:57306"/>
    </ligand>
</feature>
<keyword evidence="8 13" id="KW-0408">Iron</keyword>
<comment type="subcellular location">
    <subcellularLocation>
        <location evidence="1">Cell envelope</location>
    </subcellularLocation>
</comment>
<evidence type="ECO:0000256" key="6">
    <source>
        <dbReference type="ARBA" id="ARBA00022729"/>
    </source>
</evidence>
<organism evidence="18 19">
    <name type="scientific">Methylobacterium pseudosasicola</name>
    <dbReference type="NCBI Taxonomy" id="582667"/>
    <lineage>
        <taxon>Bacteria</taxon>
        <taxon>Pseudomonadati</taxon>
        <taxon>Pseudomonadota</taxon>
        <taxon>Alphaproteobacteria</taxon>
        <taxon>Hyphomicrobiales</taxon>
        <taxon>Methylobacteriaceae</taxon>
        <taxon>Methylobacterium</taxon>
    </lineage>
</organism>
<evidence type="ECO:0000256" key="9">
    <source>
        <dbReference type="ARBA" id="ARBA00023239"/>
    </source>
</evidence>
<dbReference type="GO" id="GO:0004601">
    <property type="term" value="F:peroxidase activity"/>
    <property type="evidence" value="ECO:0007669"/>
    <property type="project" value="UniProtKB-KW"/>
</dbReference>
<reference evidence="19" key="1">
    <citation type="submission" date="2016-10" db="EMBL/GenBank/DDBJ databases">
        <authorList>
            <person name="Varghese N."/>
            <person name="Submissions S."/>
        </authorList>
    </citation>
    <scope>NUCLEOTIDE SEQUENCE [LARGE SCALE GENOMIC DNA]</scope>
    <source>
        <strain evidence="19">BL36</strain>
    </source>
</reference>
<proteinExistence type="inferred from homology"/>
<dbReference type="PANTHER" id="PTHR30521:SF4">
    <property type="entry name" value="DEFERROCHELATASE"/>
    <property type="match status" value="1"/>
</dbReference>
<dbReference type="NCBIfam" id="TIGR01413">
    <property type="entry name" value="Dyp_perox_fam"/>
    <property type="match status" value="1"/>
</dbReference>
<dbReference type="PROSITE" id="PS51404">
    <property type="entry name" value="DYP_PEROXIDASE"/>
    <property type="match status" value="1"/>
</dbReference>
<keyword evidence="7 15" id="KW-0560">Oxidoreductase</keyword>
<dbReference type="PROSITE" id="PS51318">
    <property type="entry name" value="TAT"/>
    <property type="match status" value="1"/>
</dbReference>
<dbReference type="SUPFAM" id="SSF54909">
    <property type="entry name" value="Dimeric alpha+beta barrel"/>
    <property type="match status" value="1"/>
</dbReference>
<name>A0A1I4Q3H6_9HYPH</name>
<dbReference type="EMBL" id="FOTK01000028">
    <property type="protein sequence ID" value="SFM34587.1"/>
    <property type="molecule type" value="Genomic_DNA"/>
</dbReference>
<dbReference type="GO" id="GO:0033212">
    <property type="term" value="P:iron import into cell"/>
    <property type="evidence" value="ECO:0007669"/>
    <property type="project" value="InterPro"/>
</dbReference>
<feature type="domain" description="Dyp-type peroxidase C-terminal" evidence="17">
    <location>
        <begin position="217"/>
        <end position="399"/>
    </location>
</feature>
<evidence type="ECO:0000256" key="15">
    <source>
        <dbReference type="RuleBase" id="RU365017"/>
    </source>
</evidence>
<dbReference type="GO" id="GO:0005829">
    <property type="term" value="C:cytosol"/>
    <property type="evidence" value="ECO:0007669"/>
    <property type="project" value="TreeGrafter"/>
</dbReference>
<evidence type="ECO:0000256" key="5">
    <source>
        <dbReference type="ARBA" id="ARBA00022723"/>
    </source>
</evidence>
<dbReference type="STRING" id="582667.SAMN05192568_10282"/>
<dbReference type="GO" id="GO:0004325">
    <property type="term" value="F:ferrochelatase activity"/>
    <property type="evidence" value="ECO:0007669"/>
    <property type="project" value="UniProtKB-EC"/>
</dbReference>
<dbReference type="InterPro" id="IPR011008">
    <property type="entry name" value="Dimeric_a/b-barrel"/>
</dbReference>
<dbReference type="GO" id="GO:0046872">
    <property type="term" value="F:metal ion binding"/>
    <property type="evidence" value="ECO:0007669"/>
    <property type="project" value="UniProtKB-KW"/>
</dbReference>
<dbReference type="InterPro" id="IPR006311">
    <property type="entry name" value="TAT_signal"/>
</dbReference>
<comment type="similarity">
    <text evidence="2">Belongs to the DyP-type peroxidase family. EfeB subfamily.</text>
</comment>
<keyword evidence="4 13" id="KW-0349">Heme</keyword>
<dbReference type="InterPro" id="IPR048327">
    <property type="entry name" value="Dyp_perox_N"/>
</dbReference>
<dbReference type="EC" id="1.11.1.-" evidence="15"/>
<comment type="function">
    <text evidence="15">Involved in the recovery of exogenous heme iron. Extracts iron from heme while preserving the protoporphyrin ring intact.</text>
</comment>
<dbReference type="NCBIfam" id="TIGR01412">
    <property type="entry name" value="tat_substr_1"/>
    <property type="match status" value="1"/>
</dbReference>
<evidence type="ECO:0000256" key="13">
    <source>
        <dbReference type="PIRSR" id="PIRSR606313-1"/>
    </source>
</evidence>
<feature type="binding site" evidence="13">
    <location>
        <begin position="226"/>
        <end position="228"/>
    </location>
    <ligand>
        <name>heme b</name>
        <dbReference type="ChEBI" id="CHEBI:60344"/>
    </ligand>
</feature>
<keyword evidence="3 15" id="KW-0575">Peroxidase</keyword>
<feature type="binding site" evidence="13">
    <location>
        <position position="319"/>
    </location>
    <ligand>
        <name>heme b</name>
        <dbReference type="ChEBI" id="CHEBI:60344"/>
    </ligand>
</feature>
<keyword evidence="19" id="KW-1185">Reference proteome</keyword>
<evidence type="ECO:0000256" key="10">
    <source>
        <dbReference type="ARBA" id="ARBA00033771"/>
    </source>
</evidence>
<evidence type="ECO:0000256" key="4">
    <source>
        <dbReference type="ARBA" id="ARBA00022617"/>
    </source>
</evidence>
<evidence type="ECO:0000256" key="2">
    <source>
        <dbReference type="ARBA" id="ARBA00005365"/>
    </source>
</evidence>
<comment type="catalytic activity">
    <reaction evidence="12">
        <text>heme b + 2 H(+) = protoporphyrin IX + Fe(2+)</text>
        <dbReference type="Rhea" id="RHEA:22584"/>
        <dbReference type="ChEBI" id="CHEBI:15378"/>
        <dbReference type="ChEBI" id="CHEBI:29033"/>
        <dbReference type="ChEBI" id="CHEBI:57306"/>
        <dbReference type="ChEBI" id="CHEBI:60344"/>
        <dbReference type="EC" id="4.98.1.1"/>
    </reaction>
    <physiologicalReaction direction="left-to-right" evidence="12">
        <dbReference type="Rhea" id="RHEA:22585"/>
    </physiologicalReaction>
</comment>
<evidence type="ECO:0000256" key="8">
    <source>
        <dbReference type="ARBA" id="ARBA00023004"/>
    </source>
</evidence>
<dbReference type="InterPro" id="IPR006313">
    <property type="entry name" value="EfeB/EfeN"/>
</dbReference>
<keyword evidence="9" id="KW-0456">Lyase</keyword>